<protein>
    <recommendedName>
        <fullName evidence="3">Wadjet protein JetD C-terminal domain-containing protein</fullName>
    </recommendedName>
</protein>
<accession>A0ABV2SYM9</accession>
<dbReference type="EMBL" id="JBEXAC010000001">
    <property type="protein sequence ID" value="MET6995888.1"/>
    <property type="molecule type" value="Genomic_DNA"/>
</dbReference>
<sequence>MKKLPSNKDFTWPLLKALHDLYEKKRTAARIQDKDFIRYLMSQTDLIAQKKGNNNILVAQDGYEAYYEENFQSAYQYYYDFLTRVDIRPDGGKNFTEEDIRTLMVIYESKDELKRNLLNIEDFSSKIFDYAGSKYLKFKDSVRNAVLKILEIEEFTQTSKDLQFRLVVDYPKPKAIILCENKSFLKQPWNAKELEVKLWHVGGNNISILKDIDEMELSYPIYYSCDWDFDGLRIFQRIKGRLKERGANIQILTPPPPHQYLPTDSFMHMSKWNYKDDFSGLDKTAFSANEQALIAKLVKDDLWIEEETIVFKEMYHYNLSQ</sequence>
<organism evidence="1 2">
    <name type="scientific">Chitinophaga defluvii</name>
    <dbReference type="NCBI Taxonomy" id="3163343"/>
    <lineage>
        <taxon>Bacteria</taxon>
        <taxon>Pseudomonadati</taxon>
        <taxon>Bacteroidota</taxon>
        <taxon>Chitinophagia</taxon>
        <taxon>Chitinophagales</taxon>
        <taxon>Chitinophagaceae</taxon>
        <taxon>Chitinophaga</taxon>
    </lineage>
</organism>
<evidence type="ECO:0000313" key="2">
    <source>
        <dbReference type="Proteomes" id="UP001549749"/>
    </source>
</evidence>
<name>A0ABV2SYM9_9BACT</name>
<dbReference type="Proteomes" id="UP001549749">
    <property type="component" value="Unassembled WGS sequence"/>
</dbReference>
<keyword evidence="2" id="KW-1185">Reference proteome</keyword>
<dbReference type="RefSeq" id="WP_354658537.1">
    <property type="nucleotide sequence ID" value="NZ_JBEXAC010000001.1"/>
</dbReference>
<reference evidence="1 2" key="1">
    <citation type="submission" date="2024-06" db="EMBL/GenBank/DDBJ databases">
        <title>Chitinophaga defluvii sp. nov., isolated from municipal sewage.</title>
        <authorList>
            <person name="Zhang L."/>
        </authorList>
    </citation>
    <scope>NUCLEOTIDE SEQUENCE [LARGE SCALE GENOMIC DNA]</scope>
    <source>
        <strain evidence="1 2">H8</strain>
    </source>
</reference>
<gene>
    <name evidence="1" type="ORF">ABR189_00840</name>
</gene>
<evidence type="ECO:0008006" key="3">
    <source>
        <dbReference type="Google" id="ProtNLM"/>
    </source>
</evidence>
<evidence type="ECO:0000313" key="1">
    <source>
        <dbReference type="EMBL" id="MET6995888.1"/>
    </source>
</evidence>
<proteinExistence type="predicted"/>
<comment type="caution">
    <text evidence="1">The sequence shown here is derived from an EMBL/GenBank/DDBJ whole genome shotgun (WGS) entry which is preliminary data.</text>
</comment>